<evidence type="ECO:0000313" key="3">
    <source>
        <dbReference type="WBParaSite" id="SSTP_0000892200.1"/>
    </source>
</evidence>
<name>A0A0K0EHG7_STRER</name>
<dbReference type="Proteomes" id="UP000035681">
    <property type="component" value="Unplaced"/>
</dbReference>
<sequence length="182" mass="20833">MVVGRTAAFAKRRQSLAPSYGCHIKTTNQSLGKRTSDNEEIDKKISLKKSNKRRRSVLSKQKLSTISRHDTPTNSSSLKNTRKHSKSTFNDTKSSFDFATTVIQAARRASEAYPQKRPLNSIEENCLQKDNQHLQNNFYKTNKLDSKFFSEKNRNKSTDSLKSISSSLNSDTVTYVPPWRRR</sequence>
<dbReference type="WBParaSite" id="TCONS_00000834.p1">
    <property type="protein sequence ID" value="TCONS_00000834.p1"/>
    <property type="gene ID" value="XLOC_000799"/>
</dbReference>
<reference evidence="3" key="1">
    <citation type="submission" date="2015-08" db="UniProtKB">
        <authorList>
            <consortium name="WormBaseParasite"/>
        </authorList>
    </citation>
    <scope>IDENTIFICATION</scope>
</reference>
<accession>A0A0K0EHG7</accession>
<organism evidence="3">
    <name type="scientific">Strongyloides stercoralis</name>
    <name type="common">Threadworm</name>
    <dbReference type="NCBI Taxonomy" id="6248"/>
    <lineage>
        <taxon>Eukaryota</taxon>
        <taxon>Metazoa</taxon>
        <taxon>Ecdysozoa</taxon>
        <taxon>Nematoda</taxon>
        <taxon>Chromadorea</taxon>
        <taxon>Rhabditida</taxon>
        <taxon>Tylenchina</taxon>
        <taxon>Panagrolaimomorpha</taxon>
        <taxon>Strongyloidoidea</taxon>
        <taxon>Strongyloididae</taxon>
        <taxon>Strongyloides</taxon>
    </lineage>
</organism>
<keyword evidence="2" id="KW-1185">Reference proteome</keyword>
<proteinExistence type="predicted"/>
<dbReference type="AlphaFoldDB" id="A0A0K0EHG7"/>
<dbReference type="WBParaSite" id="SSTP_0000892200.1">
    <property type="protein sequence ID" value="SSTP_0000892200.1"/>
    <property type="gene ID" value="SSTP_0000892200"/>
</dbReference>
<feature type="compositionally biased region" description="Low complexity" evidence="1">
    <location>
        <begin position="160"/>
        <end position="172"/>
    </location>
</feature>
<feature type="region of interest" description="Disordered" evidence="1">
    <location>
        <begin position="50"/>
        <end position="90"/>
    </location>
</feature>
<feature type="region of interest" description="Disordered" evidence="1">
    <location>
        <begin position="155"/>
        <end position="182"/>
    </location>
</feature>
<protein>
    <submittedName>
        <fullName evidence="3 4">Uncharacterized protein</fullName>
    </submittedName>
</protein>
<evidence type="ECO:0000313" key="2">
    <source>
        <dbReference type="Proteomes" id="UP000035681"/>
    </source>
</evidence>
<evidence type="ECO:0000313" key="4">
    <source>
        <dbReference type="WBParaSite" id="TCONS_00000834.p1"/>
    </source>
</evidence>
<feature type="compositionally biased region" description="Polar residues" evidence="1">
    <location>
        <begin position="58"/>
        <end position="79"/>
    </location>
</feature>
<evidence type="ECO:0000256" key="1">
    <source>
        <dbReference type="SAM" id="MobiDB-lite"/>
    </source>
</evidence>